<organism evidence="1 2">
    <name type="scientific">Haematococcus lacustris</name>
    <name type="common">Green alga</name>
    <name type="synonym">Haematococcus pluvialis</name>
    <dbReference type="NCBI Taxonomy" id="44745"/>
    <lineage>
        <taxon>Eukaryota</taxon>
        <taxon>Viridiplantae</taxon>
        <taxon>Chlorophyta</taxon>
        <taxon>core chlorophytes</taxon>
        <taxon>Chlorophyceae</taxon>
        <taxon>CS clade</taxon>
        <taxon>Chlamydomonadales</taxon>
        <taxon>Haematococcaceae</taxon>
        <taxon>Haematococcus</taxon>
    </lineage>
</organism>
<comment type="caution">
    <text evidence="1">The sequence shown here is derived from an EMBL/GenBank/DDBJ whole genome shotgun (WGS) entry which is preliminary data.</text>
</comment>
<accession>A0A6A0A293</accession>
<reference evidence="1 2" key="1">
    <citation type="submission" date="2020-02" db="EMBL/GenBank/DDBJ databases">
        <title>Draft genome sequence of Haematococcus lacustris strain NIES-144.</title>
        <authorList>
            <person name="Morimoto D."/>
            <person name="Nakagawa S."/>
            <person name="Yoshida T."/>
            <person name="Sawayama S."/>
        </authorList>
    </citation>
    <scope>NUCLEOTIDE SEQUENCE [LARGE SCALE GENOMIC DNA]</scope>
    <source>
        <strain evidence="1 2">NIES-144</strain>
    </source>
</reference>
<protein>
    <submittedName>
        <fullName evidence="1">Uncharacterized protein</fullName>
    </submittedName>
</protein>
<dbReference type="AlphaFoldDB" id="A0A6A0A293"/>
<sequence length="377" mass="41464">MLSEFPTRMQDSLFPEDHQLHASMKNASGLWQLAVCSSPSKRQFASGFFLSPPFSLDAELRTLFKYSGVPGFDQYILFASANHAFEEEDMNQIMFMADVVAFPTQHVYIPCRMFKLLAKSCTPRYEGIYTKMDSPQLAAAPGVGFGPLPKHEPSGVERRADFVIGILPCHPSWFRQATATAVLKTAPYFFVPSAAPAEAGGAAVMVTSGYPCAPQRYHLEEAYGIGMHDMQDAMSQYNSLAIFNTLSASVGDVIAVGKTQIKHRCSAGLGMAGGPVWPLNAPCTFKAIHCKSSGKDLRANFNCAYSAHADLFVLNYARFVVPVLCKASPADWPQPYMQQELTDYLCTHKQLLQQHMAEGRTLWSNAEVFMGAHGTKC</sequence>
<evidence type="ECO:0000313" key="2">
    <source>
        <dbReference type="Proteomes" id="UP000485058"/>
    </source>
</evidence>
<gene>
    <name evidence="1" type="ORF">HaLaN_25163</name>
</gene>
<keyword evidence="2" id="KW-1185">Reference proteome</keyword>
<evidence type="ECO:0000313" key="1">
    <source>
        <dbReference type="EMBL" id="GFH26929.1"/>
    </source>
</evidence>
<dbReference type="EMBL" id="BLLF01003291">
    <property type="protein sequence ID" value="GFH26929.1"/>
    <property type="molecule type" value="Genomic_DNA"/>
</dbReference>
<dbReference type="Proteomes" id="UP000485058">
    <property type="component" value="Unassembled WGS sequence"/>
</dbReference>
<proteinExistence type="predicted"/>
<name>A0A6A0A293_HAELA</name>